<dbReference type="PANTHER" id="PTHR40517">
    <property type="entry name" value="METAL-DEPENDENT PHOSPHOHYDROLASE, HD SUPERFAMILY-RELATED"/>
    <property type="match status" value="1"/>
</dbReference>
<evidence type="ECO:0000313" key="2">
    <source>
        <dbReference type="Proteomes" id="UP000279841"/>
    </source>
</evidence>
<gene>
    <name evidence="1" type="ORF">TTHN1_00225</name>
</gene>
<dbReference type="EMBL" id="LR027517">
    <property type="protein sequence ID" value="VCU52477.1"/>
    <property type="molecule type" value="Genomic_DNA"/>
</dbReference>
<dbReference type="InterPro" id="IPR039967">
    <property type="entry name" value="MJ1020-like"/>
</dbReference>
<dbReference type="SUPFAM" id="SSF109604">
    <property type="entry name" value="HD-domain/PDEase-like"/>
    <property type="match status" value="1"/>
</dbReference>
<accession>A0A3P4AN02</accession>
<protein>
    <recommendedName>
        <fullName evidence="3">Phosphohydrolase</fullName>
    </recommendedName>
</protein>
<dbReference type="Proteomes" id="UP000279841">
    <property type="component" value="Chromosome"/>
</dbReference>
<proteinExistence type="predicted"/>
<organism evidence="1 2">
    <name type="scientific">Thermus thermophilus</name>
    <dbReference type="NCBI Taxonomy" id="274"/>
    <lineage>
        <taxon>Bacteria</taxon>
        <taxon>Thermotogati</taxon>
        <taxon>Deinococcota</taxon>
        <taxon>Deinococci</taxon>
        <taxon>Thermales</taxon>
        <taxon>Thermaceae</taxon>
        <taxon>Thermus</taxon>
    </lineage>
</organism>
<dbReference type="AlphaFoldDB" id="A0A3P4AN02"/>
<name>A0A3P4AN02_THETH</name>
<evidence type="ECO:0008006" key="3">
    <source>
        <dbReference type="Google" id="ProtNLM"/>
    </source>
</evidence>
<evidence type="ECO:0000313" key="1">
    <source>
        <dbReference type="EMBL" id="VCU52477.1"/>
    </source>
</evidence>
<sequence>MQERVFHVASPKAKLYSEADQAIRERLKDFPKALRAYEMLVQDPEARSGWNMANYLTMRKLGYNDHGRVHALLTGAASVAILALLSEAGVRLDTVESGAGELEDAYVVVLLSTMLHDLGNQVHRFGHEAFGVVLALPILNRILDKLYPDPEQRTAIRALILHGIYSHDLSPEPLTVEAGITAVADGTDITKGRGRKAFQLGSIDIHSISALAVDEVRILKGEKVPVEIQVTMNNSAGIFQVEETLTKKVLKSPLRPYVTVVAMTDGEGGQDQRIVHRVRLHETEDRFVLD</sequence>
<dbReference type="RefSeq" id="WP_124104202.1">
    <property type="nucleotide sequence ID" value="NZ_LR027517.1"/>
</dbReference>
<dbReference type="PANTHER" id="PTHR40517:SF1">
    <property type="entry name" value="METAL-DEPENDENT PHOSPHOHYDROLASE, HD SUPERFAMILY-RELATED"/>
    <property type="match status" value="1"/>
</dbReference>
<reference evidence="1 2" key="1">
    <citation type="submission" date="2018-10" db="EMBL/GenBank/DDBJ databases">
        <authorList>
            <person name="Peiro R."/>
            <person name="Begona"/>
            <person name="Cbmso G."/>
            <person name="Lopez M."/>
            <person name="Gonzalez S."/>
            <person name="Sacristan E."/>
            <person name="Castillo E."/>
        </authorList>
    </citation>
    <scope>NUCLEOTIDE SEQUENCE [LARGE SCALE GENOMIC DNA]</scope>
    <source>
        <strain evidence="1">TTHNAR1</strain>
    </source>
</reference>
<dbReference type="Gene3D" id="1.10.3210.10">
    <property type="entry name" value="Hypothetical protein af1432"/>
    <property type="match status" value="1"/>
</dbReference>